<evidence type="ECO:0000256" key="1">
    <source>
        <dbReference type="SAM" id="MobiDB-lite"/>
    </source>
</evidence>
<organism evidence="2 3">
    <name type="scientific">Lentzea xinjiangensis</name>
    <dbReference type="NCBI Taxonomy" id="402600"/>
    <lineage>
        <taxon>Bacteria</taxon>
        <taxon>Bacillati</taxon>
        <taxon>Actinomycetota</taxon>
        <taxon>Actinomycetes</taxon>
        <taxon>Pseudonocardiales</taxon>
        <taxon>Pseudonocardiaceae</taxon>
        <taxon>Lentzea</taxon>
    </lineage>
</organism>
<dbReference type="EMBL" id="FOFR01000001">
    <property type="protein sequence ID" value="SEP63110.1"/>
    <property type="molecule type" value="Genomic_DNA"/>
</dbReference>
<sequence length="95" mass="9131">MLGDVETGADDSVLLGGTESVVDGGAESTVDGGALDSLVGVDGGVCSTLVEAGVSGSSCASAPVVAPPNARTAAVVKAPILSRARLTDLPDKIPP</sequence>
<evidence type="ECO:0000313" key="2">
    <source>
        <dbReference type="EMBL" id="SEP63110.1"/>
    </source>
</evidence>
<evidence type="ECO:0000313" key="3">
    <source>
        <dbReference type="Proteomes" id="UP000199352"/>
    </source>
</evidence>
<keyword evidence="3" id="KW-1185">Reference proteome</keyword>
<dbReference type="AlphaFoldDB" id="A0A1H8ZF84"/>
<reference evidence="3" key="1">
    <citation type="submission" date="2016-10" db="EMBL/GenBank/DDBJ databases">
        <authorList>
            <person name="Varghese N."/>
            <person name="Submissions S."/>
        </authorList>
    </citation>
    <scope>NUCLEOTIDE SEQUENCE [LARGE SCALE GENOMIC DNA]</scope>
    <source>
        <strain evidence="3">CGMCC 4.3525</strain>
    </source>
</reference>
<accession>A0A1H8ZF84</accession>
<protein>
    <submittedName>
        <fullName evidence="2">Uncharacterized protein</fullName>
    </submittedName>
</protein>
<feature type="region of interest" description="Disordered" evidence="1">
    <location>
        <begin position="1"/>
        <end position="28"/>
    </location>
</feature>
<name>A0A1H8ZF84_9PSEU</name>
<proteinExistence type="predicted"/>
<dbReference type="STRING" id="402600.SAMN05216188_10112"/>
<gene>
    <name evidence="2" type="ORF">SAMN05216188_10112</name>
</gene>
<dbReference type="Proteomes" id="UP000199352">
    <property type="component" value="Unassembled WGS sequence"/>
</dbReference>